<dbReference type="Pfam" id="PF09339">
    <property type="entry name" value="HTH_IclR"/>
    <property type="match status" value="1"/>
</dbReference>
<dbReference type="GO" id="GO:0006355">
    <property type="term" value="P:regulation of DNA-templated transcription"/>
    <property type="evidence" value="ECO:0007669"/>
    <property type="project" value="InterPro"/>
</dbReference>
<dbReference type="InterPro" id="IPR036390">
    <property type="entry name" value="WH_DNA-bd_sf"/>
</dbReference>
<keyword evidence="3" id="KW-1185">Reference proteome</keyword>
<organism evidence="2 3">
    <name type="scientific">Chitinophaga agri</name>
    <dbReference type="NCBI Taxonomy" id="2703787"/>
    <lineage>
        <taxon>Bacteria</taxon>
        <taxon>Pseudomonadati</taxon>
        <taxon>Bacteroidota</taxon>
        <taxon>Chitinophagia</taxon>
        <taxon>Chitinophagales</taxon>
        <taxon>Chitinophagaceae</taxon>
        <taxon>Chitinophaga</taxon>
    </lineage>
</organism>
<feature type="domain" description="HTH iclR-type" evidence="1">
    <location>
        <begin position="2"/>
        <end position="63"/>
    </location>
</feature>
<evidence type="ECO:0000313" key="3">
    <source>
        <dbReference type="Proteomes" id="UP000476411"/>
    </source>
</evidence>
<dbReference type="RefSeq" id="WP_162330239.1">
    <property type="nucleotide sequence ID" value="NZ_CP048113.1"/>
</dbReference>
<dbReference type="PROSITE" id="PS51077">
    <property type="entry name" value="HTH_ICLR"/>
    <property type="match status" value="1"/>
</dbReference>
<dbReference type="InterPro" id="IPR036388">
    <property type="entry name" value="WH-like_DNA-bd_sf"/>
</dbReference>
<gene>
    <name evidence="2" type="ORF">GWR21_02665</name>
</gene>
<dbReference type="GO" id="GO:0003677">
    <property type="term" value="F:DNA binding"/>
    <property type="evidence" value="ECO:0007669"/>
    <property type="project" value="InterPro"/>
</dbReference>
<dbReference type="Proteomes" id="UP000476411">
    <property type="component" value="Chromosome"/>
</dbReference>
<accession>A0A6B9Z980</accession>
<dbReference type="Gene3D" id="1.10.10.10">
    <property type="entry name" value="Winged helix-like DNA-binding domain superfamily/Winged helix DNA-binding domain"/>
    <property type="match status" value="1"/>
</dbReference>
<protein>
    <submittedName>
        <fullName evidence="2">Helix-turn-helix domain-containing protein</fullName>
    </submittedName>
</protein>
<name>A0A6B9Z980_9BACT</name>
<dbReference type="EMBL" id="CP048113">
    <property type="protein sequence ID" value="QHS58536.1"/>
    <property type="molecule type" value="Genomic_DNA"/>
</dbReference>
<dbReference type="InterPro" id="IPR005471">
    <property type="entry name" value="Tscrpt_reg_IclR_N"/>
</dbReference>
<evidence type="ECO:0000259" key="1">
    <source>
        <dbReference type="PROSITE" id="PS51077"/>
    </source>
</evidence>
<dbReference type="KEGG" id="chih:GWR21_02665"/>
<sequence length="63" mass="7227">MIQLVRRTMEILQYIAQNGNNVRLQDITQSLQLEKTTVHNFLKSLIELICISPEQVTAIFPDG</sequence>
<evidence type="ECO:0000313" key="2">
    <source>
        <dbReference type="EMBL" id="QHS58536.1"/>
    </source>
</evidence>
<dbReference type="AlphaFoldDB" id="A0A6B9Z980"/>
<reference evidence="2 3" key="1">
    <citation type="submission" date="2020-01" db="EMBL/GenBank/DDBJ databases">
        <title>Complete genome sequence of Chitinophaga sp. H33E-04 isolated from quinoa roots.</title>
        <authorList>
            <person name="Weon H.-Y."/>
            <person name="Lee S.A."/>
        </authorList>
    </citation>
    <scope>NUCLEOTIDE SEQUENCE [LARGE SCALE GENOMIC DNA]</scope>
    <source>
        <strain evidence="2 3">H33E-04</strain>
    </source>
</reference>
<proteinExistence type="predicted"/>
<dbReference type="SUPFAM" id="SSF46785">
    <property type="entry name" value="Winged helix' DNA-binding domain"/>
    <property type="match status" value="1"/>
</dbReference>